<organism evidence="2 3">
    <name type="scientific">Dendrothele bispora (strain CBS 962.96)</name>
    <dbReference type="NCBI Taxonomy" id="1314807"/>
    <lineage>
        <taxon>Eukaryota</taxon>
        <taxon>Fungi</taxon>
        <taxon>Dikarya</taxon>
        <taxon>Basidiomycota</taxon>
        <taxon>Agaricomycotina</taxon>
        <taxon>Agaricomycetes</taxon>
        <taxon>Agaricomycetidae</taxon>
        <taxon>Agaricales</taxon>
        <taxon>Agaricales incertae sedis</taxon>
        <taxon>Dendrothele</taxon>
    </lineage>
</organism>
<evidence type="ECO:0000256" key="1">
    <source>
        <dbReference type="SAM" id="MobiDB-lite"/>
    </source>
</evidence>
<gene>
    <name evidence="2" type="ORF">K435DRAFT_805363</name>
</gene>
<feature type="compositionally biased region" description="Basic and acidic residues" evidence="1">
    <location>
        <begin position="102"/>
        <end position="112"/>
    </location>
</feature>
<proteinExistence type="predicted"/>
<feature type="compositionally biased region" description="Polar residues" evidence="1">
    <location>
        <begin position="337"/>
        <end position="355"/>
    </location>
</feature>
<feature type="region of interest" description="Disordered" evidence="1">
    <location>
        <begin position="318"/>
        <end position="375"/>
    </location>
</feature>
<reference evidence="2 3" key="1">
    <citation type="journal article" date="2019" name="Nat. Ecol. Evol.">
        <title>Megaphylogeny resolves global patterns of mushroom evolution.</title>
        <authorList>
            <person name="Varga T."/>
            <person name="Krizsan K."/>
            <person name="Foldi C."/>
            <person name="Dima B."/>
            <person name="Sanchez-Garcia M."/>
            <person name="Sanchez-Ramirez S."/>
            <person name="Szollosi G.J."/>
            <person name="Szarkandi J.G."/>
            <person name="Papp V."/>
            <person name="Albert L."/>
            <person name="Andreopoulos W."/>
            <person name="Angelini C."/>
            <person name="Antonin V."/>
            <person name="Barry K.W."/>
            <person name="Bougher N.L."/>
            <person name="Buchanan P."/>
            <person name="Buyck B."/>
            <person name="Bense V."/>
            <person name="Catcheside P."/>
            <person name="Chovatia M."/>
            <person name="Cooper J."/>
            <person name="Damon W."/>
            <person name="Desjardin D."/>
            <person name="Finy P."/>
            <person name="Geml J."/>
            <person name="Haridas S."/>
            <person name="Hughes K."/>
            <person name="Justo A."/>
            <person name="Karasinski D."/>
            <person name="Kautmanova I."/>
            <person name="Kiss B."/>
            <person name="Kocsube S."/>
            <person name="Kotiranta H."/>
            <person name="LaButti K.M."/>
            <person name="Lechner B.E."/>
            <person name="Liimatainen K."/>
            <person name="Lipzen A."/>
            <person name="Lukacs Z."/>
            <person name="Mihaltcheva S."/>
            <person name="Morgado L.N."/>
            <person name="Niskanen T."/>
            <person name="Noordeloos M.E."/>
            <person name="Ohm R.A."/>
            <person name="Ortiz-Santana B."/>
            <person name="Ovrebo C."/>
            <person name="Racz N."/>
            <person name="Riley R."/>
            <person name="Savchenko A."/>
            <person name="Shiryaev A."/>
            <person name="Soop K."/>
            <person name="Spirin V."/>
            <person name="Szebenyi C."/>
            <person name="Tomsovsky M."/>
            <person name="Tulloss R.E."/>
            <person name="Uehling J."/>
            <person name="Grigoriev I.V."/>
            <person name="Vagvolgyi C."/>
            <person name="Papp T."/>
            <person name="Martin F.M."/>
            <person name="Miettinen O."/>
            <person name="Hibbett D.S."/>
            <person name="Nagy L.G."/>
        </authorList>
    </citation>
    <scope>NUCLEOTIDE SEQUENCE [LARGE SCALE GENOMIC DNA]</scope>
    <source>
        <strain evidence="2 3">CBS 962.96</strain>
    </source>
</reference>
<feature type="region of interest" description="Disordered" evidence="1">
    <location>
        <begin position="87"/>
        <end position="149"/>
    </location>
</feature>
<sequence length="375" mass="40860">MADVFNFAKDAPYDKKSKSVVKIELSRSLNTRKENQEKVMGLILPSIGWSRFHPVERVTGVPMPEGRVVTVPSPQARALEGFDKFETNDVDVTGPRGVPNHLDAESPLEARESAGSLGTDFEYPVPTSDAGSSNAEGDSGRGRGDSDAVEELRRAVGECRNREGFAINQLNSVNNQLRQANTEKGILIRRLSDVSFLGIRLIQGNPMPAFGRIYQFIDEALLGIYEATARVRSNEGDAALVALETAVARLDGCFSFLRRMEVVSRLFVGGGAERERLIRVLLGNLPARVAVPSFNTMLERTRLSFPVTRPLRAPILPPVPPNSPVAPSSIPQAIPTPASNPTYAHQNALGNGNTRGQKRASETLEEGEIPNKRVK</sequence>
<dbReference type="AlphaFoldDB" id="A0A4S8LB84"/>
<dbReference type="EMBL" id="ML179512">
    <property type="protein sequence ID" value="THU86116.1"/>
    <property type="molecule type" value="Genomic_DNA"/>
</dbReference>
<dbReference type="Proteomes" id="UP000297245">
    <property type="component" value="Unassembled WGS sequence"/>
</dbReference>
<evidence type="ECO:0000313" key="3">
    <source>
        <dbReference type="Proteomes" id="UP000297245"/>
    </source>
</evidence>
<feature type="compositionally biased region" description="Basic and acidic residues" evidence="1">
    <location>
        <begin position="138"/>
        <end position="149"/>
    </location>
</feature>
<evidence type="ECO:0000313" key="2">
    <source>
        <dbReference type="EMBL" id="THU86116.1"/>
    </source>
</evidence>
<keyword evidence="3" id="KW-1185">Reference proteome</keyword>
<protein>
    <submittedName>
        <fullName evidence="2">Uncharacterized protein</fullName>
    </submittedName>
</protein>
<name>A0A4S8LB84_DENBC</name>
<accession>A0A4S8LB84</accession>